<dbReference type="EMBL" id="MU971343">
    <property type="protein sequence ID" value="KAK9239818.1"/>
    <property type="molecule type" value="Genomic_DNA"/>
</dbReference>
<gene>
    <name evidence="1" type="ORF">V1525DRAFT_396862</name>
</gene>
<comment type="caution">
    <text evidence="1">The sequence shown here is derived from an EMBL/GenBank/DDBJ whole genome shotgun (WGS) entry which is preliminary data.</text>
</comment>
<reference evidence="2" key="1">
    <citation type="journal article" date="2024" name="Front. Bioeng. Biotechnol.">
        <title>Genome-scale model development and genomic sequencing of the oleaginous clade Lipomyces.</title>
        <authorList>
            <person name="Czajka J.J."/>
            <person name="Han Y."/>
            <person name="Kim J."/>
            <person name="Mondo S.J."/>
            <person name="Hofstad B.A."/>
            <person name="Robles A."/>
            <person name="Haridas S."/>
            <person name="Riley R."/>
            <person name="LaButti K."/>
            <person name="Pangilinan J."/>
            <person name="Andreopoulos W."/>
            <person name="Lipzen A."/>
            <person name="Yan J."/>
            <person name="Wang M."/>
            <person name="Ng V."/>
            <person name="Grigoriev I.V."/>
            <person name="Spatafora J.W."/>
            <person name="Magnuson J.K."/>
            <person name="Baker S.E."/>
            <person name="Pomraning K.R."/>
        </authorList>
    </citation>
    <scope>NUCLEOTIDE SEQUENCE [LARGE SCALE GENOMIC DNA]</scope>
    <source>
        <strain evidence="2">CBS 7786</strain>
    </source>
</reference>
<dbReference type="Proteomes" id="UP001433508">
    <property type="component" value="Unassembled WGS sequence"/>
</dbReference>
<protein>
    <submittedName>
        <fullName evidence="1">Uncharacterized protein</fullName>
    </submittedName>
</protein>
<evidence type="ECO:0000313" key="1">
    <source>
        <dbReference type="EMBL" id="KAK9239818.1"/>
    </source>
</evidence>
<proteinExistence type="predicted"/>
<evidence type="ECO:0000313" key="2">
    <source>
        <dbReference type="Proteomes" id="UP001433508"/>
    </source>
</evidence>
<keyword evidence="2" id="KW-1185">Reference proteome</keyword>
<organism evidence="1 2">
    <name type="scientific">Lipomyces kononenkoae</name>
    <name type="common">Yeast</name>
    <dbReference type="NCBI Taxonomy" id="34357"/>
    <lineage>
        <taxon>Eukaryota</taxon>
        <taxon>Fungi</taxon>
        <taxon>Dikarya</taxon>
        <taxon>Ascomycota</taxon>
        <taxon>Saccharomycotina</taxon>
        <taxon>Lipomycetes</taxon>
        <taxon>Lipomycetales</taxon>
        <taxon>Lipomycetaceae</taxon>
        <taxon>Lipomyces</taxon>
    </lineage>
</organism>
<accession>A0ACC3T795</accession>
<sequence length="471" mass="53175">MTMNSILAILFRQRNDAVGHIQQHIDEKKFATLGDNLTGSDITNHETQKKMEHSNRTSTAHRPRPSTNRRVSTIPKGGLIIESRKTEAAKQRTSSVVLEVHGAVAAAASFTRLLQHKERAHVSQPGEHRIRKKISMRIYRVTDEYIPQCQNLVDHVFTNDPLCQYLRGLTITDRESYATTKRYYKVSRHIAMCRAAVKGDISLRAAVVSSETVTGTIAPSAPLEVVKEAKACAGFALWCLSPEAPYSWQLLLFDLKTAPRRFIAMLDALYFAFKTGNFYYSDRVPGGVVDENRYSSYMRSRQKILRALLKGRRYLTIKNLGVLEEFRNAGIGSELLQYGLDMADTQNLPIYIETSSPKFVKFCEKFQFKLLHELRLFDGPRSTFSIRSQEMRTKSGTEGARECADVSTSTLDSGPSSNESEDKSCQAHLPIRRTCSVYCMIREPAVKKLTPLPVLQPNLGHEDAKSQKIYD</sequence>
<name>A0ACC3T795_LIPKO</name>